<dbReference type="EMBL" id="CP058708">
    <property type="protein sequence ID" value="QLH49077.1"/>
    <property type="molecule type" value="Genomic_DNA"/>
</dbReference>
<dbReference type="Proteomes" id="UP000509684">
    <property type="component" value="Chromosome"/>
</dbReference>
<feature type="region of interest" description="Disordered" evidence="1">
    <location>
        <begin position="404"/>
        <end position="424"/>
    </location>
</feature>
<dbReference type="KEGG" id="acog:HWD57_04255"/>
<dbReference type="GO" id="GO:0006260">
    <property type="term" value="P:DNA replication"/>
    <property type="evidence" value="ECO:0007669"/>
    <property type="project" value="InterPro"/>
</dbReference>
<dbReference type="Pfam" id="PF06048">
    <property type="entry name" value="DUF927"/>
    <property type="match status" value="1"/>
</dbReference>
<name>A0A7D5SAM8_9PROT</name>
<dbReference type="SUPFAM" id="SSF57783">
    <property type="entry name" value="Zinc beta-ribbon"/>
    <property type="match status" value="1"/>
</dbReference>
<dbReference type="InterPro" id="IPR009270">
    <property type="entry name" value="DUF927"/>
</dbReference>
<feature type="domain" description="DUF927" evidence="2">
    <location>
        <begin position="427"/>
        <end position="706"/>
    </location>
</feature>
<dbReference type="AlphaFoldDB" id="A0A7D5SAM8"/>
<proteinExistence type="predicted"/>
<organism evidence="3 4">
    <name type="scientific">Candidatus Accumulibacter cognatus</name>
    <dbReference type="NCBI Taxonomy" id="2954383"/>
    <lineage>
        <taxon>Bacteria</taxon>
        <taxon>Pseudomonadati</taxon>
        <taxon>Pseudomonadota</taxon>
        <taxon>Betaproteobacteria</taxon>
        <taxon>Candidatus Accumulibacter</taxon>
    </lineage>
</organism>
<evidence type="ECO:0000313" key="4">
    <source>
        <dbReference type="Proteomes" id="UP000509684"/>
    </source>
</evidence>
<reference evidence="3 4" key="1">
    <citation type="journal article" date="2019" name="Microbiome">
        <title>Annotated bacterial chromosomes from frame-shift-corrected long-read metagenomic data.</title>
        <authorList>
            <person name="Arumugam K."/>
            <person name="Bagci C."/>
            <person name="Bessarab I."/>
            <person name="Beier S."/>
            <person name="Buchfink B."/>
            <person name="Gorska A."/>
            <person name="Qiu G."/>
            <person name="Huson D.H."/>
            <person name="Williams R.B.H."/>
        </authorList>
    </citation>
    <scope>NUCLEOTIDE SEQUENCE [LARGE SCALE GENOMIC DNA]</scope>
    <source>
        <strain evidence="3">SSA1</strain>
    </source>
</reference>
<dbReference type="InterPro" id="IPR036977">
    <property type="entry name" value="DNA_primase_Znf_CHC2"/>
</dbReference>
<evidence type="ECO:0000259" key="2">
    <source>
        <dbReference type="Pfam" id="PF06048"/>
    </source>
</evidence>
<dbReference type="CDD" id="cd01029">
    <property type="entry name" value="TOPRIM_primases"/>
    <property type="match status" value="1"/>
</dbReference>
<dbReference type="InterPro" id="IPR034154">
    <property type="entry name" value="TOPRIM_DnaG/twinkle"/>
</dbReference>
<dbReference type="GO" id="GO:0008270">
    <property type="term" value="F:zinc ion binding"/>
    <property type="evidence" value="ECO:0007669"/>
    <property type="project" value="InterPro"/>
</dbReference>
<accession>A0A7D5SAM8</accession>
<dbReference type="GO" id="GO:0003677">
    <property type="term" value="F:DNA binding"/>
    <property type="evidence" value="ECO:0007669"/>
    <property type="project" value="InterPro"/>
</dbReference>
<gene>
    <name evidence="3" type="ORF">HWD57_04255</name>
</gene>
<dbReference type="Gene3D" id="3.90.580.10">
    <property type="entry name" value="Zinc finger, CHC2-type domain"/>
    <property type="match status" value="1"/>
</dbReference>
<protein>
    <submittedName>
        <fullName evidence="3">DUF927 domain-containing protein</fullName>
    </submittedName>
</protein>
<sequence>MAGNDGFKPVATAALARFDVVMDILGLAGGKNSGREYLPLNPKRDDHKPGSFSIHRDKGAWMEGATGDKGGDLISLAAYLWDCSNMEAAERLGKRLGVEVHARRRRATSDGQAAGAAPAARPPAKPTEAPSKPVAGPEEGICVMPIPLGAPAPPALHPRHGKPAARWVYVDSSGAVMFHHCRFEPTGERKQFAPLSLWKMASGRMVWKWKAPSEPRPLLGLDRLVSLPAAPVVVTEGEKARDAAALLLPDAVVMAWQGGGNAVDKANWRPLAGRVVWLWADADEAGTKAMQRVANRLQAIGAAEVHRVNLGALAKVASGENGKPELTPGKPLADGDDAADLIDRGWSAAHLSLLIDAGELLSDCADTKPAARVLAPVENEAHADGQEAPSGGCRVYDFAAKTPAASDEATGETAGATGKDKAPRRGFRLDDRGVWFVDVKDGVPAAPRWISSPVDILASVRDEHSAGWGLLVGFEDPDGRPHREIIPARTFNGEGLEASGLLFDRGLKIAPRGRPLLIEYLQTANPKKRARVTNRTGWHDSDDGRAFVLPDRAFGNGGEEWIFESDAPDGNTYRQRGTLAEWKEGVARRCAGNSRLVFAVSLAFASPLLHLAGAESGGFHLRSHSSDGKTMALRVAASVCGSEKYMQRWRATSNGLEGLAMQYCDAPLLLDELAQLDAREAGEVAYMLANGSGKARAGRGGGMRARSHWRLLFLSSGEIGLAQHMAEAGRQTRAGQELRLAEIPADAGKGLGLFEDLHESASGAEFAKAIDHATRRHYGSAWVGWLKRLVSEAPGSLAGTVHEGVRAFERRYLSENASGQARRVASRFALVGVAGELATQWGITGWNQGEALKAVGGCFMAWLDNRGGEGNHEERAILRQVREFLSRYGESAFTDWERPSMTDTHAPVRSDRAGWRKHDSVKDQVHYFVSYEAWRARVCKGNDPIAVARLLLARGFIEKGSEANRPGLVRASVPGEGRPRVVHILPEIMEADDD</sequence>
<feature type="region of interest" description="Disordered" evidence="1">
    <location>
        <begin position="103"/>
        <end position="136"/>
    </location>
</feature>
<evidence type="ECO:0000256" key="1">
    <source>
        <dbReference type="SAM" id="MobiDB-lite"/>
    </source>
</evidence>
<evidence type="ECO:0000313" key="3">
    <source>
        <dbReference type="EMBL" id="QLH49077.1"/>
    </source>
</evidence>